<comment type="caution">
    <text evidence="1">The sequence shown here is derived from an EMBL/GenBank/DDBJ whole genome shotgun (WGS) entry which is preliminary data.</text>
</comment>
<evidence type="ECO:0000313" key="2">
    <source>
        <dbReference type="Proteomes" id="UP000243515"/>
    </source>
</evidence>
<organism evidence="1 2">
    <name type="scientific">Elaphomyces granulatus</name>
    <dbReference type="NCBI Taxonomy" id="519963"/>
    <lineage>
        <taxon>Eukaryota</taxon>
        <taxon>Fungi</taxon>
        <taxon>Dikarya</taxon>
        <taxon>Ascomycota</taxon>
        <taxon>Pezizomycotina</taxon>
        <taxon>Eurotiomycetes</taxon>
        <taxon>Eurotiomycetidae</taxon>
        <taxon>Eurotiales</taxon>
        <taxon>Elaphomycetaceae</taxon>
        <taxon>Elaphomyces</taxon>
    </lineage>
</organism>
<dbReference type="Proteomes" id="UP000243515">
    <property type="component" value="Unassembled WGS sequence"/>
</dbReference>
<accession>A0A232LTS1</accession>
<dbReference type="EMBL" id="NPHW01004745">
    <property type="protein sequence ID" value="OXV07555.1"/>
    <property type="molecule type" value="Genomic_DNA"/>
</dbReference>
<feature type="non-terminal residue" evidence="1">
    <location>
        <position position="65"/>
    </location>
</feature>
<keyword evidence="2" id="KW-1185">Reference proteome</keyword>
<reference evidence="1 2" key="1">
    <citation type="journal article" date="2015" name="Environ. Microbiol.">
        <title>Metagenome sequence of Elaphomyces granulatus from sporocarp tissue reveals Ascomycota ectomycorrhizal fingerprints of genome expansion and a Proteobacteria-rich microbiome.</title>
        <authorList>
            <person name="Quandt C.A."/>
            <person name="Kohler A."/>
            <person name="Hesse C.N."/>
            <person name="Sharpton T.J."/>
            <person name="Martin F."/>
            <person name="Spatafora J.W."/>
        </authorList>
    </citation>
    <scope>NUCLEOTIDE SEQUENCE [LARGE SCALE GENOMIC DNA]</scope>
    <source>
        <strain evidence="1 2">OSC145934</strain>
    </source>
</reference>
<proteinExistence type="predicted"/>
<protein>
    <submittedName>
        <fullName evidence="1">Uncharacterized protein</fullName>
    </submittedName>
</protein>
<sequence length="65" mass="7606">MRQTACEMGHKGYCGPCKKSRYPRRNCSKNREICDYFNFLVLSVRTVHSSASSVFPKYSYPSREF</sequence>
<name>A0A232LTS1_9EURO</name>
<evidence type="ECO:0000313" key="1">
    <source>
        <dbReference type="EMBL" id="OXV07555.1"/>
    </source>
</evidence>
<gene>
    <name evidence="1" type="ORF">Egran_04680</name>
</gene>
<dbReference type="AlphaFoldDB" id="A0A232LTS1"/>